<dbReference type="OrthoDB" id="8740261at2"/>
<dbReference type="InterPro" id="IPR003838">
    <property type="entry name" value="ABC3_permease_C"/>
</dbReference>
<feature type="transmembrane region" description="Helical" evidence="7">
    <location>
        <begin position="333"/>
        <end position="358"/>
    </location>
</feature>
<evidence type="ECO:0000256" key="5">
    <source>
        <dbReference type="ARBA" id="ARBA00023136"/>
    </source>
</evidence>
<name>A0A4S3ZSC3_9FLAO</name>
<reference evidence="10 11" key="1">
    <citation type="submission" date="2019-04" db="EMBL/GenBank/DDBJ databases">
        <title>Flavobacterium sp. nov. isolated from construction timber.</title>
        <authorList>
            <person name="Lin S.-Y."/>
            <person name="Chang C.-T."/>
            <person name="Young C.-C."/>
        </authorList>
    </citation>
    <scope>NUCLEOTIDE SEQUENCE [LARGE SCALE GENOMIC DNA]</scope>
    <source>
        <strain evidence="10 11">CC-CTC003</strain>
    </source>
</reference>
<feature type="transmembrane region" description="Helical" evidence="7">
    <location>
        <begin position="21"/>
        <end position="41"/>
    </location>
</feature>
<evidence type="ECO:0000259" key="9">
    <source>
        <dbReference type="Pfam" id="PF12704"/>
    </source>
</evidence>
<feature type="domain" description="ABC3 transporter permease C-terminal" evidence="8">
    <location>
        <begin position="293"/>
        <end position="402"/>
    </location>
</feature>
<feature type="transmembrane region" description="Helical" evidence="7">
    <location>
        <begin position="759"/>
        <end position="782"/>
    </location>
</feature>
<dbReference type="PANTHER" id="PTHR30572">
    <property type="entry name" value="MEMBRANE COMPONENT OF TRANSPORTER-RELATED"/>
    <property type="match status" value="1"/>
</dbReference>
<dbReference type="Pfam" id="PF12704">
    <property type="entry name" value="MacB_PCD"/>
    <property type="match status" value="2"/>
</dbReference>
<dbReference type="GO" id="GO:0022857">
    <property type="term" value="F:transmembrane transporter activity"/>
    <property type="evidence" value="ECO:0007669"/>
    <property type="project" value="TreeGrafter"/>
</dbReference>
<comment type="subcellular location">
    <subcellularLocation>
        <location evidence="1">Cell membrane</location>
        <topology evidence="1">Multi-pass membrane protein</topology>
    </subcellularLocation>
</comment>
<dbReference type="InterPro" id="IPR050250">
    <property type="entry name" value="Macrolide_Exporter_MacB"/>
</dbReference>
<keyword evidence="3 7" id="KW-0812">Transmembrane</keyword>
<evidence type="ECO:0000256" key="3">
    <source>
        <dbReference type="ARBA" id="ARBA00022692"/>
    </source>
</evidence>
<dbReference type="RefSeq" id="WP_136403998.1">
    <property type="nucleotide sequence ID" value="NZ_SSNZ01000008.1"/>
</dbReference>
<dbReference type="PANTHER" id="PTHR30572:SF4">
    <property type="entry name" value="ABC TRANSPORTER PERMEASE YTRF"/>
    <property type="match status" value="1"/>
</dbReference>
<evidence type="ECO:0000256" key="6">
    <source>
        <dbReference type="ARBA" id="ARBA00038076"/>
    </source>
</evidence>
<dbReference type="Pfam" id="PF02687">
    <property type="entry name" value="FtsX"/>
    <property type="match status" value="2"/>
</dbReference>
<feature type="domain" description="ABC3 transporter permease C-terminal" evidence="8">
    <location>
        <begin position="681"/>
        <end position="792"/>
    </location>
</feature>
<comment type="similarity">
    <text evidence="6">Belongs to the ABC-4 integral membrane protein family.</text>
</comment>
<feature type="domain" description="MacB-like periplasmic core" evidence="9">
    <location>
        <begin position="20"/>
        <end position="231"/>
    </location>
</feature>
<organism evidence="10 11">
    <name type="scientific">Flavobacterium supellecticarium</name>
    <dbReference type="NCBI Taxonomy" id="2565924"/>
    <lineage>
        <taxon>Bacteria</taxon>
        <taxon>Pseudomonadati</taxon>
        <taxon>Bacteroidota</taxon>
        <taxon>Flavobacteriia</taxon>
        <taxon>Flavobacteriales</taxon>
        <taxon>Flavobacteriaceae</taxon>
        <taxon>Flavobacterium</taxon>
    </lineage>
</organism>
<feature type="transmembrane region" description="Helical" evidence="7">
    <location>
        <begin position="422"/>
        <end position="446"/>
    </location>
</feature>
<dbReference type="GO" id="GO:0005886">
    <property type="term" value="C:plasma membrane"/>
    <property type="evidence" value="ECO:0007669"/>
    <property type="project" value="UniProtKB-SubCell"/>
</dbReference>
<dbReference type="Proteomes" id="UP000307507">
    <property type="component" value="Unassembled WGS sequence"/>
</dbReference>
<dbReference type="AlphaFoldDB" id="A0A4S3ZSC3"/>
<accession>A0A4S3ZSC3</accession>
<evidence type="ECO:0000313" key="11">
    <source>
        <dbReference type="Proteomes" id="UP000307507"/>
    </source>
</evidence>
<keyword evidence="5 7" id="KW-0472">Membrane</keyword>
<evidence type="ECO:0000259" key="8">
    <source>
        <dbReference type="Pfam" id="PF02687"/>
    </source>
</evidence>
<protein>
    <submittedName>
        <fullName evidence="10">FtsX-like permease family protein</fullName>
    </submittedName>
</protein>
<evidence type="ECO:0000313" key="10">
    <source>
        <dbReference type="EMBL" id="THF48535.1"/>
    </source>
</evidence>
<sequence>MIQNWLKVFVYHFKQHKLFSILNVLGLSIGISGLIFAILYWNEEHSYNEWNPEKDKVYEVINDVADAGKWAWNVAPTAPILEASSKNIESYCYYTAWYSEEILSYNGKKEMIKKIGAAQSNFFTYFPFEFIAGNAKTAIQDQSSIALSEDVAKLFFKDENPIGKQMIYDGKPYAVRGVYRIPGKSSMAPDVMLYLKMDKNSESWGDFNYGLMLKINSPEKAAAVAKEIEAIYYEHRIRREAKNLGISEQEFIKKYGIIKVSMTPLSKARLSDLTSGLVEGKGNYQFLMIMMGLSILILVLSIVNYINLATANAIKRAKEIGIRKIIGATKKQIVWQFVFETILVVFGALILSMMIVELALPFYNSFLGKDLQMIGSQFYLQLVLIVVVVIALAGIFPAIYVSNFETLKVLKGNFGRSKNGIWLRNGMLILQFAIATFFIIGSYIVYQQVRYMSSKELGYKGDQIITIPYRPKRDGTDYERYKTFQQELQKIKGVKGVGAGTFNFSGRGATSSTGFTHNDNPIQAQNMGIDFDLLNMLGIKLLQGRMLSPELASDTVSTMLINKVTWEKMGEKDPVGKEIEWNGHKLKVVGIVDNFHLYGLQREIPPMVFFHIKTVPWMQTNIDRIYIKVDAQNMDQTIAGLEKFWTQKVDTEYPFKYDFVDKEYARTYETYVKQRNLFSLLNIVVITIALFGLFALASYSIERRIKEIAIRRTLGAETGMLLKNLSTQYIIFCIIGFILAAMPAYYLLNKWLEDFAFRISITTLPFSIGFVVLVSLTLLIVLSKAYQATRIDILKYLKYE</sequence>
<evidence type="ECO:0000256" key="1">
    <source>
        <dbReference type="ARBA" id="ARBA00004651"/>
    </source>
</evidence>
<evidence type="ECO:0000256" key="2">
    <source>
        <dbReference type="ARBA" id="ARBA00022475"/>
    </source>
</evidence>
<evidence type="ECO:0000256" key="4">
    <source>
        <dbReference type="ARBA" id="ARBA00022989"/>
    </source>
</evidence>
<comment type="caution">
    <text evidence="10">The sequence shown here is derived from an EMBL/GenBank/DDBJ whole genome shotgun (WGS) entry which is preliminary data.</text>
</comment>
<feature type="transmembrane region" description="Helical" evidence="7">
    <location>
        <begin position="378"/>
        <end position="401"/>
    </location>
</feature>
<keyword evidence="11" id="KW-1185">Reference proteome</keyword>
<feature type="transmembrane region" description="Helical" evidence="7">
    <location>
        <begin position="729"/>
        <end position="747"/>
    </location>
</feature>
<dbReference type="EMBL" id="SSNZ01000008">
    <property type="protein sequence ID" value="THF48535.1"/>
    <property type="molecule type" value="Genomic_DNA"/>
</dbReference>
<dbReference type="InterPro" id="IPR025857">
    <property type="entry name" value="MacB_PCD"/>
</dbReference>
<gene>
    <name evidence="10" type="ORF">E6C50_14730</name>
</gene>
<feature type="transmembrane region" description="Helical" evidence="7">
    <location>
        <begin position="284"/>
        <end position="306"/>
    </location>
</feature>
<keyword evidence="4 7" id="KW-1133">Transmembrane helix</keyword>
<feature type="domain" description="MacB-like periplasmic core" evidence="9">
    <location>
        <begin position="433"/>
        <end position="642"/>
    </location>
</feature>
<proteinExistence type="inferred from homology"/>
<feature type="transmembrane region" description="Helical" evidence="7">
    <location>
        <begin position="677"/>
        <end position="701"/>
    </location>
</feature>
<evidence type="ECO:0000256" key="7">
    <source>
        <dbReference type="SAM" id="Phobius"/>
    </source>
</evidence>
<keyword evidence="2" id="KW-1003">Cell membrane</keyword>